<accession>A0ABZ1DVI6</accession>
<feature type="domain" description="GP-PDE" evidence="1">
    <location>
        <begin position="8"/>
        <end position="255"/>
    </location>
</feature>
<reference evidence="2 3" key="1">
    <citation type="submission" date="2023-09" db="EMBL/GenBank/DDBJ databases">
        <title>Thioclava shenzhenensis sp. nov., a multidrug resistant bacteria-antagonizing species isolated from coastal seawater.</title>
        <authorList>
            <person name="Long M."/>
        </authorList>
    </citation>
    <scope>NUCLEOTIDE SEQUENCE [LARGE SCALE GENOMIC DNA]</scope>
    <source>
        <strain evidence="2 3">FTW29</strain>
    </source>
</reference>
<dbReference type="Pfam" id="PF03009">
    <property type="entry name" value="GDPD"/>
    <property type="match status" value="1"/>
</dbReference>
<evidence type="ECO:0000259" key="1">
    <source>
        <dbReference type="PROSITE" id="PS51704"/>
    </source>
</evidence>
<dbReference type="InterPro" id="IPR017946">
    <property type="entry name" value="PLC-like_Pdiesterase_TIM-brl"/>
</dbReference>
<dbReference type="PANTHER" id="PTHR46211">
    <property type="entry name" value="GLYCEROPHOSPHORYL DIESTER PHOSPHODIESTERASE"/>
    <property type="match status" value="1"/>
</dbReference>
<dbReference type="InterPro" id="IPR030395">
    <property type="entry name" value="GP_PDE_dom"/>
</dbReference>
<dbReference type="EMBL" id="CP135443">
    <property type="protein sequence ID" value="WRY32763.1"/>
    <property type="molecule type" value="Genomic_DNA"/>
</dbReference>
<dbReference type="PANTHER" id="PTHR46211:SF1">
    <property type="entry name" value="GLYCEROPHOSPHODIESTER PHOSPHODIESTERASE, CYTOPLASMIC"/>
    <property type="match status" value="1"/>
</dbReference>
<name>A0ABZ1DVI6_9RHOB</name>
<protein>
    <submittedName>
        <fullName evidence="2">Glycerophosphodiester phosphodiesterase family protein</fullName>
    </submittedName>
</protein>
<sequence length="255" mass="27070">MLDPRFLSLPIAHRAFHDRAKGRPENSLAAIRAAIAAGYGIEIDLQLSADGVAMVFHDYSLDRLTDATGPLHARSAAELQAICLRDADEGIPTFAEVLDLVAGQVPLLVEIKNQDDPDGAGLGPLEQAAAEALAGYQGPVAVMGFNPASIALFHAAAPAVAVGLTTYAEWSAEDFPTLSEDQRARLRGIADYDRVGACFISHHWKDLGMARVAALKAEGAHILCWTIRSGAEEAKAREIAENVTFEGYASALPDA</sequence>
<dbReference type="Gene3D" id="3.20.20.190">
    <property type="entry name" value="Phosphatidylinositol (PI) phosphodiesterase"/>
    <property type="match status" value="1"/>
</dbReference>
<proteinExistence type="predicted"/>
<evidence type="ECO:0000313" key="2">
    <source>
        <dbReference type="EMBL" id="WRY32763.1"/>
    </source>
</evidence>
<organism evidence="2 3">
    <name type="scientific">Thioclava litoralis</name>
    <dbReference type="NCBI Taxonomy" id="3076557"/>
    <lineage>
        <taxon>Bacteria</taxon>
        <taxon>Pseudomonadati</taxon>
        <taxon>Pseudomonadota</taxon>
        <taxon>Alphaproteobacteria</taxon>
        <taxon>Rhodobacterales</taxon>
        <taxon>Paracoccaceae</taxon>
        <taxon>Thioclava</taxon>
    </lineage>
</organism>
<dbReference type="SUPFAM" id="SSF51695">
    <property type="entry name" value="PLC-like phosphodiesterases"/>
    <property type="match status" value="1"/>
</dbReference>
<keyword evidence="3" id="KW-1185">Reference proteome</keyword>
<dbReference type="PROSITE" id="PS51704">
    <property type="entry name" value="GP_PDE"/>
    <property type="match status" value="1"/>
</dbReference>
<evidence type="ECO:0000313" key="3">
    <source>
        <dbReference type="Proteomes" id="UP001623290"/>
    </source>
</evidence>
<dbReference type="Proteomes" id="UP001623290">
    <property type="component" value="Chromosome"/>
</dbReference>
<gene>
    <name evidence="2" type="ORF">RPE78_08555</name>
</gene>
<dbReference type="RefSeq" id="WP_406720300.1">
    <property type="nucleotide sequence ID" value="NZ_CP135443.1"/>
</dbReference>